<dbReference type="AlphaFoldDB" id="L1JXL3"/>
<dbReference type="PROSITE" id="PS50011">
    <property type="entry name" value="PROTEIN_KINASE_DOM"/>
    <property type="match status" value="1"/>
</dbReference>
<evidence type="ECO:0000313" key="3">
    <source>
        <dbReference type="EnsemblProtists" id="EKX53112"/>
    </source>
</evidence>
<dbReference type="SMART" id="SM00220">
    <property type="entry name" value="S_TKc"/>
    <property type="match status" value="1"/>
</dbReference>
<evidence type="ECO:0000313" key="4">
    <source>
        <dbReference type="Proteomes" id="UP000011087"/>
    </source>
</evidence>
<reference evidence="4" key="2">
    <citation type="submission" date="2012-11" db="EMBL/GenBank/DDBJ databases">
        <authorList>
            <person name="Kuo A."/>
            <person name="Curtis B.A."/>
            <person name="Tanifuji G."/>
            <person name="Burki F."/>
            <person name="Gruber A."/>
            <person name="Irimia M."/>
            <person name="Maruyama S."/>
            <person name="Arias M.C."/>
            <person name="Ball S.G."/>
            <person name="Gile G.H."/>
            <person name="Hirakawa Y."/>
            <person name="Hopkins J.F."/>
            <person name="Rensing S.A."/>
            <person name="Schmutz J."/>
            <person name="Symeonidi A."/>
            <person name="Elias M."/>
            <person name="Eveleigh R.J."/>
            <person name="Herman E.K."/>
            <person name="Klute M.J."/>
            <person name="Nakayama T."/>
            <person name="Obornik M."/>
            <person name="Reyes-Prieto A."/>
            <person name="Armbrust E.V."/>
            <person name="Aves S.J."/>
            <person name="Beiko R.G."/>
            <person name="Coutinho P."/>
            <person name="Dacks J.B."/>
            <person name="Durnford D.G."/>
            <person name="Fast N.M."/>
            <person name="Green B.R."/>
            <person name="Grisdale C."/>
            <person name="Hempe F."/>
            <person name="Henrissat B."/>
            <person name="Hoppner M.P."/>
            <person name="Ishida K.-I."/>
            <person name="Kim E."/>
            <person name="Koreny L."/>
            <person name="Kroth P.G."/>
            <person name="Liu Y."/>
            <person name="Malik S.-B."/>
            <person name="Maier U.G."/>
            <person name="McRose D."/>
            <person name="Mock T."/>
            <person name="Neilson J.A."/>
            <person name="Onodera N.T."/>
            <person name="Poole A.M."/>
            <person name="Pritham E.J."/>
            <person name="Richards T.A."/>
            <person name="Rocap G."/>
            <person name="Roy S.W."/>
            <person name="Sarai C."/>
            <person name="Schaack S."/>
            <person name="Shirato S."/>
            <person name="Slamovits C.H."/>
            <person name="Spencer D.F."/>
            <person name="Suzuki S."/>
            <person name="Worden A.Z."/>
            <person name="Zauner S."/>
            <person name="Barry K."/>
            <person name="Bell C."/>
            <person name="Bharti A.K."/>
            <person name="Crow J.A."/>
            <person name="Grimwood J."/>
            <person name="Kramer R."/>
            <person name="Lindquist E."/>
            <person name="Lucas S."/>
            <person name="Salamov A."/>
            <person name="McFadden G.I."/>
            <person name="Lane C.E."/>
            <person name="Keeling P.J."/>
            <person name="Gray M.W."/>
            <person name="Grigoriev I.V."/>
            <person name="Archibald J.M."/>
        </authorList>
    </citation>
    <scope>NUCLEOTIDE SEQUENCE</scope>
    <source>
        <strain evidence="4">CCMP2712</strain>
    </source>
</reference>
<dbReference type="Pfam" id="PF00069">
    <property type="entry name" value="Pkinase"/>
    <property type="match status" value="1"/>
</dbReference>
<evidence type="ECO:0000259" key="1">
    <source>
        <dbReference type="PROSITE" id="PS50011"/>
    </source>
</evidence>
<dbReference type="GO" id="GO:0005634">
    <property type="term" value="C:nucleus"/>
    <property type="evidence" value="ECO:0007669"/>
    <property type="project" value="TreeGrafter"/>
</dbReference>
<dbReference type="InterPro" id="IPR011009">
    <property type="entry name" value="Kinase-like_dom_sf"/>
</dbReference>
<organism evidence="2">
    <name type="scientific">Guillardia theta (strain CCMP2712)</name>
    <name type="common">Cryptophyte</name>
    <dbReference type="NCBI Taxonomy" id="905079"/>
    <lineage>
        <taxon>Eukaryota</taxon>
        <taxon>Cryptophyceae</taxon>
        <taxon>Pyrenomonadales</taxon>
        <taxon>Geminigeraceae</taxon>
        <taxon>Guillardia</taxon>
    </lineage>
</organism>
<dbReference type="InterPro" id="IPR000719">
    <property type="entry name" value="Prot_kinase_dom"/>
</dbReference>
<dbReference type="OrthoDB" id="4201751at2759"/>
<dbReference type="eggNOG" id="KOG0580">
    <property type="taxonomic scope" value="Eukaryota"/>
</dbReference>
<dbReference type="EMBL" id="JH992971">
    <property type="protein sequence ID" value="EKX53112.1"/>
    <property type="molecule type" value="Genomic_DNA"/>
</dbReference>
<dbReference type="RefSeq" id="XP_005840092.1">
    <property type="nucleotide sequence ID" value="XM_005840035.1"/>
</dbReference>
<sequence>MKTSEFLHDGFLGAYKIVKKIHEGSHAHVYQAESKAGDSVVLKVAEENAAVRERQVLLELKKKDVSCNHFVRLLDYMIHEEILPFLGRQDEDTKLGCLILEYATMSLDRWLLQKNFQPTWVEVLDVGSSLGSSLQELHSLGLIHNDVKPANFLRSSSGQWKLCDFGSTTEDGSVRFEVTSSYCPPEQAKSILNSEIVLASQDSDVWAFGKILYEMVSGQPDILVDDSRPDVMEVIAQLESDVVQDDKIRFPALRSVLRSALQLSPPRM</sequence>
<name>L1JXL3_GUITC</name>
<feature type="non-terminal residue" evidence="2">
    <location>
        <position position="1"/>
    </location>
</feature>
<keyword evidence="4" id="KW-1185">Reference proteome</keyword>
<dbReference type="SUPFAM" id="SSF56112">
    <property type="entry name" value="Protein kinase-like (PK-like)"/>
    <property type="match status" value="1"/>
</dbReference>
<dbReference type="PaxDb" id="55529-EKX53112"/>
<dbReference type="KEGG" id="gtt:GUITHDRAFT_150527"/>
<dbReference type="HOGENOM" id="CLU_1040495_0_0_1"/>
<dbReference type="PANTHER" id="PTHR44167">
    <property type="entry name" value="OVARIAN-SPECIFIC SERINE/THREONINE-PROTEIN KINASE LOK-RELATED"/>
    <property type="match status" value="1"/>
</dbReference>
<dbReference type="GO" id="GO:0044773">
    <property type="term" value="P:mitotic DNA damage checkpoint signaling"/>
    <property type="evidence" value="ECO:0007669"/>
    <property type="project" value="TreeGrafter"/>
</dbReference>
<dbReference type="PANTHER" id="PTHR44167:SF24">
    <property type="entry name" value="SERINE_THREONINE-PROTEIN KINASE CHK2"/>
    <property type="match status" value="1"/>
</dbReference>
<dbReference type="GeneID" id="17309510"/>
<dbReference type="Gene3D" id="1.10.510.10">
    <property type="entry name" value="Transferase(Phosphotransferase) domain 1"/>
    <property type="match status" value="1"/>
</dbReference>
<evidence type="ECO:0000313" key="2">
    <source>
        <dbReference type="EMBL" id="EKX53112.1"/>
    </source>
</evidence>
<dbReference type="Proteomes" id="UP000011087">
    <property type="component" value="Unassembled WGS sequence"/>
</dbReference>
<dbReference type="STRING" id="905079.L1JXL3"/>
<reference evidence="3" key="3">
    <citation type="submission" date="2015-06" db="UniProtKB">
        <authorList>
            <consortium name="EnsemblProtists"/>
        </authorList>
    </citation>
    <scope>IDENTIFICATION</scope>
</reference>
<feature type="domain" description="Protein kinase" evidence="1">
    <location>
        <begin position="15"/>
        <end position="268"/>
    </location>
</feature>
<reference evidence="2 4" key="1">
    <citation type="journal article" date="2012" name="Nature">
        <title>Algal genomes reveal evolutionary mosaicism and the fate of nucleomorphs.</title>
        <authorList>
            <consortium name="DOE Joint Genome Institute"/>
            <person name="Curtis B.A."/>
            <person name="Tanifuji G."/>
            <person name="Burki F."/>
            <person name="Gruber A."/>
            <person name="Irimia M."/>
            <person name="Maruyama S."/>
            <person name="Arias M.C."/>
            <person name="Ball S.G."/>
            <person name="Gile G.H."/>
            <person name="Hirakawa Y."/>
            <person name="Hopkins J.F."/>
            <person name="Kuo A."/>
            <person name="Rensing S.A."/>
            <person name="Schmutz J."/>
            <person name="Symeonidi A."/>
            <person name="Elias M."/>
            <person name="Eveleigh R.J."/>
            <person name="Herman E.K."/>
            <person name="Klute M.J."/>
            <person name="Nakayama T."/>
            <person name="Obornik M."/>
            <person name="Reyes-Prieto A."/>
            <person name="Armbrust E.V."/>
            <person name="Aves S.J."/>
            <person name="Beiko R.G."/>
            <person name="Coutinho P."/>
            <person name="Dacks J.B."/>
            <person name="Durnford D.G."/>
            <person name="Fast N.M."/>
            <person name="Green B.R."/>
            <person name="Grisdale C.J."/>
            <person name="Hempel F."/>
            <person name="Henrissat B."/>
            <person name="Hoppner M.P."/>
            <person name="Ishida K."/>
            <person name="Kim E."/>
            <person name="Koreny L."/>
            <person name="Kroth P.G."/>
            <person name="Liu Y."/>
            <person name="Malik S.B."/>
            <person name="Maier U.G."/>
            <person name="McRose D."/>
            <person name="Mock T."/>
            <person name="Neilson J.A."/>
            <person name="Onodera N.T."/>
            <person name="Poole A.M."/>
            <person name="Pritham E.J."/>
            <person name="Richards T.A."/>
            <person name="Rocap G."/>
            <person name="Roy S.W."/>
            <person name="Sarai C."/>
            <person name="Schaack S."/>
            <person name="Shirato S."/>
            <person name="Slamovits C.H."/>
            <person name="Spencer D.F."/>
            <person name="Suzuki S."/>
            <person name="Worden A.Z."/>
            <person name="Zauner S."/>
            <person name="Barry K."/>
            <person name="Bell C."/>
            <person name="Bharti A.K."/>
            <person name="Crow J.A."/>
            <person name="Grimwood J."/>
            <person name="Kramer R."/>
            <person name="Lindquist E."/>
            <person name="Lucas S."/>
            <person name="Salamov A."/>
            <person name="McFadden G.I."/>
            <person name="Lane C.E."/>
            <person name="Keeling P.J."/>
            <person name="Gray M.W."/>
            <person name="Grigoriev I.V."/>
            <person name="Archibald J.M."/>
        </authorList>
    </citation>
    <scope>NUCLEOTIDE SEQUENCE</scope>
    <source>
        <strain evidence="2 4">CCMP2712</strain>
    </source>
</reference>
<dbReference type="GO" id="GO:0005524">
    <property type="term" value="F:ATP binding"/>
    <property type="evidence" value="ECO:0007669"/>
    <property type="project" value="InterPro"/>
</dbReference>
<accession>L1JXL3</accession>
<proteinExistence type="predicted"/>
<gene>
    <name evidence="2" type="ORF">GUITHDRAFT_150527</name>
</gene>
<protein>
    <recommendedName>
        <fullName evidence="1">Protein kinase domain-containing protein</fullName>
    </recommendedName>
</protein>
<dbReference type="GO" id="GO:0004674">
    <property type="term" value="F:protein serine/threonine kinase activity"/>
    <property type="evidence" value="ECO:0007669"/>
    <property type="project" value="TreeGrafter"/>
</dbReference>
<dbReference type="EnsemblProtists" id="EKX53112">
    <property type="protein sequence ID" value="EKX53112"/>
    <property type="gene ID" value="GUITHDRAFT_150527"/>
</dbReference>